<feature type="compositionally biased region" description="Low complexity" evidence="1">
    <location>
        <begin position="82"/>
        <end position="94"/>
    </location>
</feature>
<gene>
    <name evidence="2" type="ORF">Q7C36_018934</name>
</gene>
<dbReference type="EMBL" id="JAVHJS010000020">
    <property type="protein sequence ID" value="KAK2825007.1"/>
    <property type="molecule type" value="Genomic_DNA"/>
</dbReference>
<accession>A0AA88LX20</accession>
<dbReference type="AlphaFoldDB" id="A0AA88LX20"/>
<feature type="region of interest" description="Disordered" evidence="1">
    <location>
        <begin position="82"/>
        <end position="145"/>
    </location>
</feature>
<feature type="compositionally biased region" description="Basic and acidic residues" evidence="1">
    <location>
        <begin position="135"/>
        <end position="145"/>
    </location>
</feature>
<keyword evidence="3" id="KW-1185">Reference proteome</keyword>
<organism evidence="2 3">
    <name type="scientific">Tachysurus vachellii</name>
    <name type="common">Darkbarbel catfish</name>
    <name type="synonym">Pelteobagrus vachellii</name>
    <dbReference type="NCBI Taxonomy" id="175792"/>
    <lineage>
        <taxon>Eukaryota</taxon>
        <taxon>Metazoa</taxon>
        <taxon>Chordata</taxon>
        <taxon>Craniata</taxon>
        <taxon>Vertebrata</taxon>
        <taxon>Euteleostomi</taxon>
        <taxon>Actinopterygii</taxon>
        <taxon>Neopterygii</taxon>
        <taxon>Teleostei</taxon>
        <taxon>Ostariophysi</taxon>
        <taxon>Siluriformes</taxon>
        <taxon>Bagridae</taxon>
        <taxon>Tachysurus</taxon>
    </lineage>
</organism>
<proteinExistence type="predicted"/>
<feature type="compositionally biased region" description="Basic and acidic residues" evidence="1">
    <location>
        <begin position="105"/>
        <end position="115"/>
    </location>
</feature>
<evidence type="ECO:0000313" key="3">
    <source>
        <dbReference type="Proteomes" id="UP001187315"/>
    </source>
</evidence>
<protein>
    <submittedName>
        <fullName evidence="2">Uncharacterized protein</fullName>
    </submittedName>
</protein>
<dbReference type="Proteomes" id="UP001187315">
    <property type="component" value="Unassembled WGS sequence"/>
</dbReference>
<evidence type="ECO:0000313" key="2">
    <source>
        <dbReference type="EMBL" id="KAK2825007.1"/>
    </source>
</evidence>
<sequence>MLLAKSQGNPTVLHSCHSSSISVAGEGSWHPPITGDPPPSSDLPLNRGSRQRSMPQSKRVTIPCPLHHPVLASSLFSPLLSSPYPSLHPSSRSPACSSIQAPNRIRRDGRLEIRKLSIHHPRGGGGAEGCTEGRQGARKEKSKVA</sequence>
<comment type="caution">
    <text evidence="2">The sequence shown here is derived from an EMBL/GenBank/DDBJ whole genome shotgun (WGS) entry which is preliminary data.</text>
</comment>
<feature type="region of interest" description="Disordered" evidence="1">
    <location>
        <begin position="24"/>
        <end position="61"/>
    </location>
</feature>
<evidence type="ECO:0000256" key="1">
    <source>
        <dbReference type="SAM" id="MobiDB-lite"/>
    </source>
</evidence>
<name>A0AA88LX20_TACVA</name>
<reference evidence="2" key="1">
    <citation type="submission" date="2023-08" db="EMBL/GenBank/DDBJ databases">
        <title>Pelteobagrus vachellii genome.</title>
        <authorList>
            <person name="Liu H."/>
        </authorList>
    </citation>
    <scope>NUCLEOTIDE SEQUENCE</scope>
    <source>
        <strain evidence="2">PRFRI_2022a</strain>
        <tissue evidence="2">Muscle</tissue>
    </source>
</reference>